<sequence>MPFELAETWTQRSLQMQVVKDKCNEIINLLELPETDARSQGFIHVRQLCNTIALVGIKIMQQAEHKDNHAYIMHILRLQNEEGLLSFLNDLSPNSKASFITMVQFSFENCVEQTLCNIDGVGAQGGFSKGVRKILEVSGVEEPDRKHEIISVPSLIRNSLHLGGVHSRNDKIIELGGEPYVFKRGGRVECASWSHVMYCIYSALKVYQEIFLSESIRAIPHVPVVD</sequence>
<proteinExistence type="predicted"/>
<protein>
    <submittedName>
        <fullName evidence="1">Uncharacterized protein</fullName>
    </submittedName>
</protein>
<keyword evidence="2" id="KW-1185">Reference proteome</keyword>
<dbReference type="Proteomes" id="UP000199527">
    <property type="component" value="Unassembled WGS sequence"/>
</dbReference>
<organism evidence="1 2">
    <name type="scientific">Ferrimonas sediminum</name>
    <dbReference type="NCBI Taxonomy" id="718193"/>
    <lineage>
        <taxon>Bacteria</taxon>
        <taxon>Pseudomonadati</taxon>
        <taxon>Pseudomonadota</taxon>
        <taxon>Gammaproteobacteria</taxon>
        <taxon>Alteromonadales</taxon>
        <taxon>Ferrimonadaceae</taxon>
        <taxon>Ferrimonas</taxon>
    </lineage>
</organism>
<accession>A0A1G8W5E7</accession>
<evidence type="ECO:0000313" key="2">
    <source>
        <dbReference type="Proteomes" id="UP000199527"/>
    </source>
</evidence>
<reference evidence="2" key="1">
    <citation type="submission" date="2016-10" db="EMBL/GenBank/DDBJ databases">
        <authorList>
            <person name="Varghese N."/>
            <person name="Submissions S."/>
        </authorList>
    </citation>
    <scope>NUCLEOTIDE SEQUENCE [LARGE SCALE GENOMIC DNA]</scope>
    <source>
        <strain evidence="2">DSM 23317</strain>
    </source>
</reference>
<dbReference type="AlphaFoldDB" id="A0A1G8W5E7"/>
<name>A0A1G8W5E7_9GAMM</name>
<gene>
    <name evidence="1" type="ORF">SAMN04488540_11297</name>
</gene>
<dbReference type="RefSeq" id="WP_143026640.1">
    <property type="nucleotide sequence ID" value="NZ_FNEM01000012.1"/>
</dbReference>
<dbReference type="EMBL" id="FNEM01000012">
    <property type="protein sequence ID" value="SDJ73323.1"/>
    <property type="molecule type" value="Genomic_DNA"/>
</dbReference>
<evidence type="ECO:0000313" key="1">
    <source>
        <dbReference type="EMBL" id="SDJ73323.1"/>
    </source>
</evidence>